<evidence type="ECO:0000313" key="1">
    <source>
        <dbReference type="EMBL" id="KGN53884.1"/>
    </source>
</evidence>
<dbReference type="Proteomes" id="UP000029981">
    <property type="component" value="Chromosome 4"/>
</dbReference>
<proteinExistence type="predicted"/>
<protein>
    <submittedName>
        <fullName evidence="1">Uncharacterized protein</fullName>
    </submittedName>
</protein>
<dbReference type="EMBL" id="CM002925">
    <property type="protein sequence ID" value="KGN53884.1"/>
    <property type="molecule type" value="Genomic_DNA"/>
</dbReference>
<reference evidence="1 2" key="2">
    <citation type="journal article" date="2009" name="PLoS ONE">
        <title>An integrated genetic and cytogenetic map of the cucumber genome.</title>
        <authorList>
            <person name="Ren Y."/>
            <person name="Zhang Z."/>
            <person name="Liu J."/>
            <person name="Staub J.E."/>
            <person name="Han Y."/>
            <person name="Cheng Z."/>
            <person name="Li X."/>
            <person name="Lu J."/>
            <person name="Miao H."/>
            <person name="Kang H."/>
            <person name="Xie B."/>
            <person name="Gu X."/>
            <person name="Wang X."/>
            <person name="Du Y."/>
            <person name="Jin W."/>
            <person name="Huang S."/>
        </authorList>
    </citation>
    <scope>NUCLEOTIDE SEQUENCE [LARGE SCALE GENOMIC DNA]</scope>
    <source>
        <strain evidence="2">cv. 9930</strain>
    </source>
</reference>
<accession>A0A0A0KYG3</accession>
<name>A0A0A0KYG3_CUCSA</name>
<gene>
    <name evidence="1" type="ORF">Csa_4G179680</name>
</gene>
<evidence type="ECO:0000313" key="2">
    <source>
        <dbReference type="Proteomes" id="UP000029981"/>
    </source>
</evidence>
<reference evidence="1 2" key="3">
    <citation type="journal article" date="2010" name="BMC Genomics">
        <title>Transcriptome sequencing and comparative analysis of cucumber flowers with different sex types.</title>
        <authorList>
            <person name="Guo S."/>
            <person name="Zheng Y."/>
            <person name="Joung J.G."/>
            <person name="Liu S."/>
            <person name="Zhang Z."/>
            <person name="Crasta O.R."/>
            <person name="Sobral B.W."/>
            <person name="Xu Y."/>
            <person name="Huang S."/>
            <person name="Fei Z."/>
        </authorList>
    </citation>
    <scope>NUCLEOTIDE SEQUENCE [LARGE SCALE GENOMIC DNA]</scope>
    <source>
        <strain evidence="2">cv. 9930</strain>
    </source>
</reference>
<dbReference type="Gramene" id="KGN53884">
    <property type="protein sequence ID" value="KGN53884"/>
    <property type="gene ID" value="Csa_4G179680"/>
</dbReference>
<dbReference type="AlphaFoldDB" id="A0A0A0KYG3"/>
<reference evidence="1 2" key="1">
    <citation type="journal article" date="2009" name="Nat. Genet.">
        <title>The genome of the cucumber, Cucumis sativus L.</title>
        <authorList>
            <person name="Huang S."/>
            <person name="Li R."/>
            <person name="Zhang Z."/>
            <person name="Li L."/>
            <person name="Gu X."/>
            <person name="Fan W."/>
            <person name="Lucas W.J."/>
            <person name="Wang X."/>
            <person name="Xie B."/>
            <person name="Ni P."/>
            <person name="Ren Y."/>
            <person name="Zhu H."/>
            <person name="Li J."/>
            <person name="Lin K."/>
            <person name="Jin W."/>
            <person name="Fei Z."/>
            <person name="Li G."/>
            <person name="Staub J."/>
            <person name="Kilian A."/>
            <person name="van der Vossen E.A."/>
            <person name="Wu Y."/>
            <person name="Guo J."/>
            <person name="He J."/>
            <person name="Jia Z."/>
            <person name="Ren Y."/>
            <person name="Tian G."/>
            <person name="Lu Y."/>
            <person name="Ruan J."/>
            <person name="Qian W."/>
            <person name="Wang M."/>
            <person name="Huang Q."/>
            <person name="Li B."/>
            <person name="Xuan Z."/>
            <person name="Cao J."/>
            <person name="Asan"/>
            <person name="Wu Z."/>
            <person name="Zhang J."/>
            <person name="Cai Q."/>
            <person name="Bai Y."/>
            <person name="Zhao B."/>
            <person name="Han Y."/>
            <person name="Li Y."/>
            <person name="Li X."/>
            <person name="Wang S."/>
            <person name="Shi Q."/>
            <person name="Liu S."/>
            <person name="Cho W.K."/>
            <person name="Kim J.Y."/>
            <person name="Xu Y."/>
            <person name="Heller-Uszynska K."/>
            <person name="Miao H."/>
            <person name="Cheng Z."/>
            <person name="Zhang S."/>
            <person name="Wu J."/>
            <person name="Yang Y."/>
            <person name="Kang H."/>
            <person name="Li M."/>
            <person name="Liang H."/>
            <person name="Ren X."/>
            <person name="Shi Z."/>
            <person name="Wen M."/>
            <person name="Jian M."/>
            <person name="Yang H."/>
            <person name="Zhang G."/>
            <person name="Yang Z."/>
            <person name="Chen R."/>
            <person name="Liu S."/>
            <person name="Li J."/>
            <person name="Ma L."/>
            <person name="Liu H."/>
            <person name="Zhou Y."/>
            <person name="Zhao J."/>
            <person name="Fang X."/>
            <person name="Li G."/>
            <person name="Fang L."/>
            <person name="Li Y."/>
            <person name="Liu D."/>
            <person name="Zheng H."/>
            <person name="Zhang Y."/>
            <person name="Qin N."/>
            <person name="Li Z."/>
            <person name="Yang G."/>
            <person name="Yang S."/>
            <person name="Bolund L."/>
            <person name="Kristiansen K."/>
            <person name="Zheng H."/>
            <person name="Li S."/>
            <person name="Zhang X."/>
            <person name="Yang H."/>
            <person name="Wang J."/>
            <person name="Sun R."/>
            <person name="Zhang B."/>
            <person name="Jiang S."/>
            <person name="Wang J."/>
            <person name="Du Y."/>
            <person name="Li S."/>
        </authorList>
    </citation>
    <scope>NUCLEOTIDE SEQUENCE [LARGE SCALE GENOMIC DNA]</scope>
    <source>
        <strain evidence="2">cv. 9930</strain>
    </source>
</reference>
<keyword evidence="2" id="KW-1185">Reference proteome</keyword>
<reference evidence="1 2" key="4">
    <citation type="journal article" date="2011" name="BMC Genomics">
        <title>RNA-Seq improves annotation of protein-coding genes in the cucumber genome.</title>
        <authorList>
            <person name="Li Z."/>
            <person name="Zhang Z."/>
            <person name="Yan P."/>
            <person name="Huang S."/>
            <person name="Fei Z."/>
            <person name="Lin K."/>
        </authorList>
    </citation>
    <scope>NUCLEOTIDE SEQUENCE [LARGE SCALE GENOMIC DNA]</scope>
    <source>
        <strain evidence="2">cv. 9930</strain>
    </source>
</reference>
<sequence length="113" mass="13285">MGNYWPPRPPIPIPNPNEEKILSGSKLKRHRFEFQLLINKLLNTVRDWECSNHYNYYTALRFQISFNSTPESGVEKEASTKDHNPNKYCLILSVNHTAIIYYRKFHAGVEFSL</sequence>
<organism evidence="1 2">
    <name type="scientific">Cucumis sativus</name>
    <name type="common">Cucumber</name>
    <dbReference type="NCBI Taxonomy" id="3659"/>
    <lineage>
        <taxon>Eukaryota</taxon>
        <taxon>Viridiplantae</taxon>
        <taxon>Streptophyta</taxon>
        <taxon>Embryophyta</taxon>
        <taxon>Tracheophyta</taxon>
        <taxon>Spermatophyta</taxon>
        <taxon>Magnoliopsida</taxon>
        <taxon>eudicotyledons</taxon>
        <taxon>Gunneridae</taxon>
        <taxon>Pentapetalae</taxon>
        <taxon>rosids</taxon>
        <taxon>fabids</taxon>
        <taxon>Cucurbitales</taxon>
        <taxon>Cucurbitaceae</taxon>
        <taxon>Benincaseae</taxon>
        <taxon>Cucumis</taxon>
    </lineage>
</organism>